<evidence type="ECO:0000313" key="3">
    <source>
        <dbReference type="Proteomes" id="UP000765509"/>
    </source>
</evidence>
<dbReference type="AlphaFoldDB" id="A0A9Q3IC94"/>
<keyword evidence="1" id="KW-0732">Signal</keyword>
<sequence>MLPYACAGSLLFFALVQDPKASQANPYTCPGSRRFTLKSLRCKFSRQGSLLPILTIPYAFQGSQNFKCKSVHLYRFLKIETTPYAGAASPQFQHFLTPVQASNPSHANPYAFSGSQCFTCSSLHLYRFLTIPCTGEASRQF</sequence>
<name>A0A9Q3IC94_9BASI</name>
<feature type="signal peptide" evidence="1">
    <location>
        <begin position="1"/>
        <end position="24"/>
    </location>
</feature>
<keyword evidence="3" id="KW-1185">Reference proteome</keyword>
<feature type="chain" id="PRO_5040249753" description="Secreted protein" evidence="1">
    <location>
        <begin position="25"/>
        <end position="141"/>
    </location>
</feature>
<proteinExistence type="predicted"/>
<dbReference type="EMBL" id="AVOT02039921">
    <property type="protein sequence ID" value="MBW0535047.1"/>
    <property type="molecule type" value="Genomic_DNA"/>
</dbReference>
<dbReference type="Proteomes" id="UP000765509">
    <property type="component" value="Unassembled WGS sequence"/>
</dbReference>
<gene>
    <name evidence="2" type="ORF">O181_074762</name>
</gene>
<organism evidence="2 3">
    <name type="scientific">Austropuccinia psidii MF-1</name>
    <dbReference type="NCBI Taxonomy" id="1389203"/>
    <lineage>
        <taxon>Eukaryota</taxon>
        <taxon>Fungi</taxon>
        <taxon>Dikarya</taxon>
        <taxon>Basidiomycota</taxon>
        <taxon>Pucciniomycotina</taxon>
        <taxon>Pucciniomycetes</taxon>
        <taxon>Pucciniales</taxon>
        <taxon>Sphaerophragmiaceae</taxon>
        <taxon>Austropuccinia</taxon>
    </lineage>
</organism>
<evidence type="ECO:0000313" key="2">
    <source>
        <dbReference type="EMBL" id="MBW0535047.1"/>
    </source>
</evidence>
<accession>A0A9Q3IC94</accession>
<protein>
    <recommendedName>
        <fullName evidence="4">Secreted protein</fullName>
    </recommendedName>
</protein>
<evidence type="ECO:0008006" key="4">
    <source>
        <dbReference type="Google" id="ProtNLM"/>
    </source>
</evidence>
<reference evidence="2" key="1">
    <citation type="submission" date="2021-03" db="EMBL/GenBank/DDBJ databases">
        <title>Draft genome sequence of rust myrtle Austropuccinia psidii MF-1, a brazilian biotype.</title>
        <authorList>
            <person name="Quecine M.C."/>
            <person name="Pachon D.M.R."/>
            <person name="Bonatelli M.L."/>
            <person name="Correr F.H."/>
            <person name="Franceschini L.M."/>
            <person name="Leite T.F."/>
            <person name="Margarido G.R.A."/>
            <person name="Almeida C.A."/>
            <person name="Ferrarezi J.A."/>
            <person name="Labate C.A."/>
        </authorList>
    </citation>
    <scope>NUCLEOTIDE SEQUENCE</scope>
    <source>
        <strain evidence="2">MF-1</strain>
    </source>
</reference>
<evidence type="ECO:0000256" key="1">
    <source>
        <dbReference type="SAM" id="SignalP"/>
    </source>
</evidence>
<comment type="caution">
    <text evidence="2">The sequence shown here is derived from an EMBL/GenBank/DDBJ whole genome shotgun (WGS) entry which is preliminary data.</text>
</comment>